<dbReference type="PANTHER" id="PTHR35342">
    <property type="entry name" value="TRICARBOXYLIC TRANSPORT PROTEIN"/>
    <property type="match status" value="1"/>
</dbReference>
<feature type="domain" description="DUF112" evidence="2">
    <location>
        <begin position="20"/>
        <end position="437"/>
    </location>
</feature>
<protein>
    <submittedName>
        <fullName evidence="3">Tripartite tricarboxylate transporter permease</fullName>
    </submittedName>
</protein>
<reference evidence="4" key="1">
    <citation type="submission" date="2018-07" db="EMBL/GenBank/DDBJ databases">
        <title>Genome sequencing of Paracoccus sp. SC2-6.</title>
        <authorList>
            <person name="Heo J."/>
            <person name="Kim S.-J."/>
            <person name="Kwon S.-W."/>
        </authorList>
    </citation>
    <scope>NUCLEOTIDE SEQUENCE [LARGE SCALE GENOMIC DNA]</scope>
    <source>
        <strain evidence="4">SC2-6</strain>
    </source>
</reference>
<evidence type="ECO:0000259" key="2">
    <source>
        <dbReference type="Pfam" id="PF01970"/>
    </source>
</evidence>
<evidence type="ECO:0000256" key="1">
    <source>
        <dbReference type="SAM" id="Phobius"/>
    </source>
</evidence>
<sequence>MELFDQLMLGLGHALLPVNMLWCFVGVLLGTLVGVLPGLGPSATIAILLPFTFGLAPVTAVIMLAGIYYGAQYGSSTTAILINLPGEASSVVTAIDGYRMARKGRAGPALFAAAIGSFVAGTVATLLIALFAPSLAEVGLMFGPAEYFSLMVLGLVTSIVLAHGSLLKAVGMVLLGVLLGLVGQDVQTAEPRFTMGFLELASGVSFVVAAMGLFGIGEIARDLEHPARRAVLTTAVGGLIPGRDDLRRIVAPILRGTAIGSVLGILPGGGALLSSFAAYSIEKKVSKPPEGFGNGAIEGVAAPESANNAGSQTSFIPMLTLGIPSNAVMALMIGALIVQGVTPGPLLATEHPDIFWGVIASMWVGNVMLIVLNLPLIGMWVKLLSMPFKYLYPAILIFCALGTYTLSATLFDVWLLMGFGVMGYVFLKLDCEPAPLIMGLILGPLMEENFRRAMFLSRGEFSTFVTRPISLGLLVFAALALAAVLLPVFGRIREQAFEE</sequence>
<feature type="transmembrane region" description="Helical" evidence="1">
    <location>
        <begin position="152"/>
        <end position="181"/>
    </location>
</feature>
<feature type="transmembrane region" description="Helical" evidence="1">
    <location>
        <begin position="390"/>
        <end position="417"/>
    </location>
</feature>
<feature type="transmembrane region" description="Helical" evidence="1">
    <location>
        <begin position="469"/>
        <end position="489"/>
    </location>
</feature>
<feature type="transmembrane region" description="Helical" evidence="1">
    <location>
        <begin position="109"/>
        <end position="132"/>
    </location>
</feature>
<keyword evidence="1" id="KW-1133">Transmembrane helix</keyword>
<feature type="transmembrane region" description="Helical" evidence="1">
    <location>
        <begin position="21"/>
        <end position="39"/>
    </location>
</feature>
<dbReference type="AlphaFoldDB" id="A0A344PMP4"/>
<feature type="transmembrane region" description="Helical" evidence="1">
    <location>
        <begin position="354"/>
        <end position="378"/>
    </location>
</feature>
<dbReference type="RefSeq" id="WP_114076966.1">
    <property type="nucleotide sequence ID" value="NZ_CP030918.1"/>
</dbReference>
<dbReference type="KEGG" id="pars:DRW48_14005"/>
<feature type="transmembrane region" description="Helical" evidence="1">
    <location>
        <begin position="193"/>
        <end position="216"/>
    </location>
</feature>
<name>A0A344PMP4_9RHOB</name>
<dbReference type="PANTHER" id="PTHR35342:SF5">
    <property type="entry name" value="TRICARBOXYLIC TRANSPORT PROTEIN"/>
    <property type="match status" value="1"/>
</dbReference>
<evidence type="ECO:0000313" key="4">
    <source>
        <dbReference type="Proteomes" id="UP000252023"/>
    </source>
</evidence>
<organism evidence="3 4">
    <name type="scientific">Paracoccus suum</name>
    <dbReference type="NCBI Taxonomy" id="2259340"/>
    <lineage>
        <taxon>Bacteria</taxon>
        <taxon>Pseudomonadati</taxon>
        <taxon>Pseudomonadota</taxon>
        <taxon>Alphaproteobacteria</taxon>
        <taxon>Rhodobacterales</taxon>
        <taxon>Paracoccaceae</taxon>
        <taxon>Paracoccus</taxon>
    </lineage>
</organism>
<accession>A0A344PMP4</accession>
<feature type="transmembrane region" description="Helical" evidence="1">
    <location>
        <begin position="45"/>
        <end position="69"/>
    </location>
</feature>
<dbReference type="Proteomes" id="UP000252023">
    <property type="component" value="Chromosome"/>
</dbReference>
<dbReference type="InterPro" id="IPR002823">
    <property type="entry name" value="DUF112_TM"/>
</dbReference>
<dbReference type="Pfam" id="PF01970">
    <property type="entry name" value="TctA"/>
    <property type="match status" value="1"/>
</dbReference>
<gene>
    <name evidence="3" type="ORF">DRW48_14005</name>
</gene>
<keyword evidence="4" id="KW-1185">Reference proteome</keyword>
<proteinExistence type="predicted"/>
<keyword evidence="1" id="KW-0812">Transmembrane</keyword>
<evidence type="ECO:0000313" key="3">
    <source>
        <dbReference type="EMBL" id="AXC50649.1"/>
    </source>
</evidence>
<feature type="transmembrane region" description="Helical" evidence="1">
    <location>
        <begin position="321"/>
        <end position="342"/>
    </location>
</feature>
<feature type="transmembrane region" description="Helical" evidence="1">
    <location>
        <begin position="258"/>
        <end position="279"/>
    </location>
</feature>
<dbReference type="OrthoDB" id="9791872at2"/>
<keyword evidence="1" id="KW-0472">Membrane</keyword>
<dbReference type="EMBL" id="CP030918">
    <property type="protein sequence ID" value="AXC50649.1"/>
    <property type="molecule type" value="Genomic_DNA"/>
</dbReference>